<dbReference type="CDD" id="cd00167">
    <property type="entry name" value="SANT"/>
    <property type="match status" value="3"/>
</dbReference>
<dbReference type="PROSITE" id="PS51294">
    <property type="entry name" value="HTH_MYB"/>
    <property type="match status" value="2"/>
</dbReference>
<dbReference type="InterPro" id="IPR001005">
    <property type="entry name" value="SANT/Myb"/>
</dbReference>
<dbReference type="InterPro" id="IPR050560">
    <property type="entry name" value="MYB_TF"/>
</dbReference>
<dbReference type="SMART" id="SM00717">
    <property type="entry name" value="SANT"/>
    <property type="match status" value="4"/>
</dbReference>
<accession>A0A0E9NMN8</accession>
<evidence type="ECO:0000313" key="3">
    <source>
        <dbReference type="EMBL" id="GAO51109.1"/>
    </source>
</evidence>
<feature type="domain" description="Myb-like" evidence="1">
    <location>
        <begin position="55"/>
        <end position="113"/>
    </location>
</feature>
<dbReference type="OrthoDB" id="2143914at2759"/>
<reference evidence="3 4" key="3">
    <citation type="journal article" date="2015" name="Genome Announc.">
        <title>Draft Genome Sequence of the Archiascomycetous Yeast Saitoella complicata.</title>
        <authorList>
            <person name="Yamauchi K."/>
            <person name="Kondo S."/>
            <person name="Hamamoto M."/>
            <person name="Takahashi Y."/>
            <person name="Ogura Y."/>
            <person name="Hayashi T."/>
            <person name="Nishida H."/>
        </authorList>
    </citation>
    <scope>NUCLEOTIDE SEQUENCE [LARGE SCALE GENOMIC DNA]</scope>
    <source>
        <strain evidence="3 4">NRRL Y-17804</strain>
    </source>
</reference>
<name>A0A0E9NMN8_SAICN</name>
<proteinExistence type="predicted"/>
<dbReference type="PANTHER" id="PTHR45614">
    <property type="entry name" value="MYB PROTEIN-RELATED"/>
    <property type="match status" value="1"/>
</dbReference>
<dbReference type="SUPFAM" id="SSF46689">
    <property type="entry name" value="Homeodomain-like"/>
    <property type="match status" value="2"/>
</dbReference>
<dbReference type="RefSeq" id="XP_019021473.1">
    <property type="nucleotide sequence ID" value="XM_019168050.1"/>
</dbReference>
<keyword evidence="4" id="KW-1185">Reference proteome</keyword>
<evidence type="ECO:0000259" key="2">
    <source>
        <dbReference type="PROSITE" id="PS51294"/>
    </source>
</evidence>
<feature type="domain" description="Myb-like" evidence="1">
    <location>
        <begin position="235"/>
        <end position="293"/>
    </location>
</feature>
<evidence type="ECO:0008006" key="5">
    <source>
        <dbReference type="Google" id="ProtNLM"/>
    </source>
</evidence>
<dbReference type="Pfam" id="PF00249">
    <property type="entry name" value="Myb_DNA-binding"/>
    <property type="match status" value="3"/>
</dbReference>
<reference evidence="3 4" key="2">
    <citation type="journal article" date="2014" name="J. Gen. Appl. Microbiol.">
        <title>The early diverging ascomycetous budding yeast Saitoella complicata has three histone deacetylases belonging to the Clr6, Hos2, and Rpd3 lineages.</title>
        <authorList>
            <person name="Nishida H."/>
            <person name="Matsumoto T."/>
            <person name="Kondo S."/>
            <person name="Hamamoto M."/>
            <person name="Yoshikawa H."/>
        </authorList>
    </citation>
    <scope>NUCLEOTIDE SEQUENCE [LARGE SCALE GENOMIC DNA]</scope>
    <source>
        <strain evidence="3 4">NRRL Y-17804</strain>
    </source>
</reference>
<dbReference type="Proteomes" id="UP000033140">
    <property type="component" value="Unassembled WGS sequence"/>
</dbReference>
<organism evidence="3 4">
    <name type="scientific">Saitoella complicata (strain BCRC 22490 / CBS 7301 / JCM 7358 / NBRC 10748 / NRRL Y-17804)</name>
    <dbReference type="NCBI Taxonomy" id="698492"/>
    <lineage>
        <taxon>Eukaryota</taxon>
        <taxon>Fungi</taxon>
        <taxon>Dikarya</taxon>
        <taxon>Ascomycota</taxon>
        <taxon>Taphrinomycotina</taxon>
        <taxon>Taphrinomycotina incertae sedis</taxon>
        <taxon>Saitoella</taxon>
    </lineage>
</organism>
<dbReference type="AlphaFoldDB" id="A0A0E9NMN8"/>
<dbReference type="Gene3D" id="1.10.10.60">
    <property type="entry name" value="Homeodomain-like"/>
    <property type="match status" value="3"/>
</dbReference>
<dbReference type="InterPro" id="IPR009057">
    <property type="entry name" value="Homeodomain-like_sf"/>
</dbReference>
<dbReference type="GO" id="GO:0000978">
    <property type="term" value="F:RNA polymerase II cis-regulatory region sequence-specific DNA binding"/>
    <property type="evidence" value="ECO:0007669"/>
    <property type="project" value="TreeGrafter"/>
</dbReference>
<sequence>MRQMLSLHILELITTTRPVTRVTAYNNVHACRPPLSWYRFNSTSTSTSDPAEKVAPVLRKGPWSVEETRKFEDYIESNGQMNASWEDINWEEVANSVGTRTVRQCQEKWRKTSHNPLSPTTYTPWTIEEKKILKKAYEVYGNNWSLIERLRLLPGRSASNMMYRFHDCGLEGTEYTNGRFTEEMLRKIQKLLDDSDGKYHHSNGDIKWIILVKDNFPGWSRRTIINEYRRLCVTEVSSRQGPWSEDETKRLWCAVEKYLDKPTMTKVEQWAAITKEVGTRTPSKCRQKWKSLESLQHKATADDDKPSLRARWSHDQTLHLLSLAQKHSLNWPLIAADMASAPEEKNRRFTNVNSCCGRFWRMINLKRGQLEPELDHHLRHCLESLGMTHILSQAKGSGPGKREHQKPMYMLGRRIREADVEGE</sequence>
<dbReference type="STRING" id="698492.A0A0E9NMN8"/>
<dbReference type="GO" id="GO:0005634">
    <property type="term" value="C:nucleus"/>
    <property type="evidence" value="ECO:0007669"/>
    <property type="project" value="TreeGrafter"/>
</dbReference>
<feature type="domain" description="HTH myb-type" evidence="2">
    <location>
        <begin position="55"/>
        <end position="117"/>
    </location>
</feature>
<dbReference type="PROSITE" id="PS50090">
    <property type="entry name" value="MYB_LIKE"/>
    <property type="match status" value="3"/>
</dbReference>
<gene>
    <name evidence="3" type="ORF">G7K_5220-t1</name>
</gene>
<protein>
    <recommendedName>
        <fullName evidence="5">Myb-like domain-containing protein</fullName>
    </recommendedName>
</protein>
<evidence type="ECO:0000259" key="1">
    <source>
        <dbReference type="PROSITE" id="PS50090"/>
    </source>
</evidence>
<dbReference type="InterPro" id="IPR017930">
    <property type="entry name" value="Myb_dom"/>
</dbReference>
<reference evidence="3 4" key="1">
    <citation type="journal article" date="2011" name="J. Gen. Appl. Microbiol.">
        <title>Draft genome sequencing of the enigmatic yeast Saitoella complicata.</title>
        <authorList>
            <person name="Nishida H."/>
            <person name="Hamamoto M."/>
            <person name="Sugiyama J."/>
        </authorList>
    </citation>
    <scope>NUCLEOTIDE SEQUENCE [LARGE SCALE GENOMIC DNA]</scope>
    <source>
        <strain evidence="3 4">NRRL Y-17804</strain>
    </source>
</reference>
<feature type="domain" description="Myb-like" evidence="1">
    <location>
        <begin position="124"/>
        <end position="166"/>
    </location>
</feature>
<dbReference type="EMBL" id="BACD03000041">
    <property type="protein sequence ID" value="GAO51109.1"/>
    <property type="molecule type" value="Genomic_DNA"/>
</dbReference>
<comment type="caution">
    <text evidence="3">The sequence shown here is derived from an EMBL/GenBank/DDBJ whole genome shotgun (WGS) entry which is preliminary data.</text>
</comment>
<feature type="domain" description="HTH myb-type" evidence="2">
    <location>
        <begin position="239"/>
        <end position="297"/>
    </location>
</feature>
<evidence type="ECO:0000313" key="4">
    <source>
        <dbReference type="Proteomes" id="UP000033140"/>
    </source>
</evidence>
<dbReference type="GO" id="GO:0000981">
    <property type="term" value="F:DNA-binding transcription factor activity, RNA polymerase II-specific"/>
    <property type="evidence" value="ECO:0007669"/>
    <property type="project" value="TreeGrafter"/>
</dbReference>